<dbReference type="Proteomes" id="UP001383192">
    <property type="component" value="Unassembled WGS sequence"/>
</dbReference>
<accession>A0AAW0BGT6</accession>
<name>A0AAW0BGT6_9AGAR</name>
<protein>
    <submittedName>
        <fullName evidence="2">Uncharacterized protein</fullName>
    </submittedName>
</protein>
<gene>
    <name evidence="2" type="ORF">VNI00_016017</name>
</gene>
<proteinExistence type="predicted"/>
<dbReference type="EMBL" id="JAYKXP010000115">
    <property type="protein sequence ID" value="KAK7025381.1"/>
    <property type="molecule type" value="Genomic_DNA"/>
</dbReference>
<reference evidence="2 3" key="1">
    <citation type="submission" date="2024-01" db="EMBL/GenBank/DDBJ databases">
        <title>A draft genome for a cacao thread blight-causing isolate of Paramarasmius palmivorus.</title>
        <authorList>
            <person name="Baruah I.K."/>
            <person name="Bukari Y."/>
            <person name="Amoako-Attah I."/>
            <person name="Meinhardt L.W."/>
            <person name="Bailey B.A."/>
            <person name="Cohen S.P."/>
        </authorList>
    </citation>
    <scope>NUCLEOTIDE SEQUENCE [LARGE SCALE GENOMIC DNA]</scope>
    <source>
        <strain evidence="2 3">GH-12</strain>
    </source>
</reference>
<dbReference type="AlphaFoldDB" id="A0AAW0BGT6"/>
<evidence type="ECO:0000256" key="1">
    <source>
        <dbReference type="SAM" id="MobiDB-lite"/>
    </source>
</evidence>
<evidence type="ECO:0000313" key="2">
    <source>
        <dbReference type="EMBL" id="KAK7025381.1"/>
    </source>
</evidence>
<organism evidence="2 3">
    <name type="scientific">Paramarasmius palmivorus</name>
    <dbReference type="NCBI Taxonomy" id="297713"/>
    <lineage>
        <taxon>Eukaryota</taxon>
        <taxon>Fungi</taxon>
        <taxon>Dikarya</taxon>
        <taxon>Basidiomycota</taxon>
        <taxon>Agaricomycotina</taxon>
        <taxon>Agaricomycetes</taxon>
        <taxon>Agaricomycetidae</taxon>
        <taxon>Agaricales</taxon>
        <taxon>Marasmiineae</taxon>
        <taxon>Marasmiaceae</taxon>
        <taxon>Paramarasmius</taxon>
    </lineage>
</organism>
<evidence type="ECO:0000313" key="3">
    <source>
        <dbReference type="Proteomes" id="UP001383192"/>
    </source>
</evidence>
<comment type="caution">
    <text evidence="2">The sequence shown here is derived from an EMBL/GenBank/DDBJ whole genome shotgun (WGS) entry which is preliminary data.</text>
</comment>
<sequence>MSVHDECFANDCVASYSCCIEDFCLPVPSWFESSDPAQLALLHMLAHHWKKHRQDALGNIIESPVCPRSRDEYYHTAEICADVDSPEFGSLFRTDLRIRCGCPVKVFDIPEDYRQCFRLGLDGWEDHKKESVKAAAEKNGRKMKRTLSEASLEVNLSQDGRESKRQCVCESDTEGVEVPPASNELSEISSEGDTTDEEDEVDEIVEYISSRSFEAEK</sequence>
<keyword evidence="3" id="KW-1185">Reference proteome</keyword>
<feature type="region of interest" description="Disordered" evidence="1">
    <location>
        <begin position="171"/>
        <end position="200"/>
    </location>
</feature>